<sequence length="653" mass="68315">MAATARAQALVAGLQDDATRLQALRGIKNCVIGNRRQKQQYIQLGAVQLLVAALQSNDAAQLVQAAAALGSFAASEQGLQVLLQHGGIPHLLRVLVGSSDDKVVEAAVRALKAVARSPAAPTRQILEGEGVLPRLVSLLGSQTSNVAESAAVVLACCCAGAAEQLAVAAAGAIPPLVALLSSPQRTKQEAALEALAALSRGNAETSQAVLQHRGVVGSLLRAIKQGGSPHARFVAAVCLANLSRNLPAGHQEHSQQDLQQAVLPVLVRLLGEAGVAEDVPGALGQLVANNAELQQAAADADAIAKLGAILNDPARPPRLVEGALRCLATLCLDHEPHRRQLMECKVLPQIAAALSDPQPSMRAAACMCMLSLSRSTKLLRGYLGDVELAAPLLALSREPDVEVAARAAGVLANMAVDFSAVKEQLLRHDGIARFAALADSMTPALRLQGVWGLSSVAYMSSQEVKAAIAAQLPWSTMAALLEDPEPGVREKAMLLVRNLVYNSQSDIQAVLRWSSDALLEAVRDALQRGEGHAALKQHAMYVVVHMASSTSAHKAAVMASGWPALLVQLLSDSDERMREGAVWAIINLTWSSDGDAEENAARVAALRALGVEERLRVLEHDECLAVKERAGTAINQLQALAAAAGGEAAMEAV</sequence>
<organism evidence="7 8">
    <name type="scientific">Chlorella ohadii</name>
    <dbReference type="NCBI Taxonomy" id="2649997"/>
    <lineage>
        <taxon>Eukaryota</taxon>
        <taxon>Viridiplantae</taxon>
        <taxon>Chlorophyta</taxon>
        <taxon>core chlorophytes</taxon>
        <taxon>Trebouxiophyceae</taxon>
        <taxon>Chlorellales</taxon>
        <taxon>Chlorellaceae</taxon>
        <taxon>Chlorella clade</taxon>
        <taxon>Chlorella</taxon>
    </lineage>
</organism>
<comment type="caution">
    <text evidence="7">The sequence shown here is derived from an EMBL/GenBank/DDBJ whole genome shotgun (WGS) entry which is preliminary data.</text>
</comment>
<dbReference type="GO" id="GO:0043161">
    <property type="term" value="P:proteasome-mediated ubiquitin-dependent protein catabolic process"/>
    <property type="evidence" value="ECO:0007669"/>
    <property type="project" value="TreeGrafter"/>
</dbReference>
<evidence type="ECO:0000256" key="1">
    <source>
        <dbReference type="ARBA" id="ARBA00004123"/>
    </source>
</evidence>
<dbReference type="GO" id="GO:0005737">
    <property type="term" value="C:cytoplasm"/>
    <property type="evidence" value="ECO:0007669"/>
    <property type="project" value="UniProtKB-SubCell"/>
</dbReference>
<dbReference type="Pfam" id="PF00514">
    <property type="entry name" value="Arm"/>
    <property type="match status" value="2"/>
</dbReference>
<evidence type="ECO:0000256" key="6">
    <source>
        <dbReference type="PROSITE-ProRule" id="PRU00259"/>
    </source>
</evidence>
<evidence type="ECO:0000256" key="2">
    <source>
        <dbReference type="ARBA" id="ARBA00004496"/>
    </source>
</evidence>
<proteinExistence type="predicted"/>
<dbReference type="GO" id="GO:0005634">
    <property type="term" value="C:nucleus"/>
    <property type="evidence" value="ECO:0007669"/>
    <property type="project" value="UniProtKB-SubCell"/>
</dbReference>
<dbReference type="PROSITE" id="PS50176">
    <property type="entry name" value="ARM_REPEAT"/>
    <property type="match status" value="2"/>
</dbReference>
<dbReference type="Gene3D" id="1.25.10.10">
    <property type="entry name" value="Leucine-rich Repeat Variant"/>
    <property type="match status" value="3"/>
</dbReference>
<protein>
    <recommendedName>
        <fullName evidence="9">Armadillo repeat-containing protein 8</fullName>
    </recommendedName>
</protein>
<dbReference type="Proteomes" id="UP001205105">
    <property type="component" value="Unassembled WGS sequence"/>
</dbReference>
<dbReference type="InterPro" id="IPR000225">
    <property type="entry name" value="Armadillo"/>
</dbReference>
<gene>
    <name evidence="7" type="ORF">COHA_001916</name>
</gene>
<accession>A0AAD5DY48</accession>
<dbReference type="PANTHER" id="PTHR15651:SF7">
    <property type="entry name" value="ARMADILLO REPEAT-CONTAINING PROTEIN 8"/>
    <property type="match status" value="1"/>
</dbReference>
<dbReference type="InterPro" id="IPR011989">
    <property type="entry name" value="ARM-like"/>
</dbReference>
<evidence type="ECO:0000313" key="8">
    <source>
        <dbReference type="Proteomes" id="UP001205105"/>
    </source>
</evidence>
<reference evidence="7" key="1">
    <citation type="submission" date="2020-11" db="EMBL/GenBank/DDBJ databases">
        <title>Chlorella ohadii genome sequencing and assembly.</title>
        <authorList>
            <person name="Murik O."/>
            <person name="Treves H."/>
            <person name="Kedem I."/>
            <person name="Shotland Y."/>
            <person name="Kaplan A."/>
        </authorList>
    </citation>
    <scope>NUCLEOTIDE SEQUENCE</scope>
    <source>
        <strain evidence="7">1</strain>
    </source>
</reference>
<dbReference type="AlphaFoldDB" id="A0AAD5DY48"/>
<dbReference type="EMBL" id="JADXDR010000027">
    <property type="protein sequence ID" value="KAI7844558.1"/>
    <property type="molecule type" value="Genomic_DNA"/>
</dbReference>
<keyword evidence="8" id="KW-1185">Reference proteome</keyword>
<evidence type="ECO:0000256" key="3">
    <source>
        <dbReference type="ARBA" id="ARBA00022490"/>
    </source>
</evidence>
<dbReference type="PANTHER" id="PTHR15651">
    <property type="entry name" value="ARMADILLO REPEAT-CONTAINING PROTEIN 8"/>
    <property type="match status" value="1"/>
</dbReference>
<dbReference type="InterPro" id="IPR016024">
    <property type="entry name" value="ARM-type_fold"/>
</dbReference>
<evidence type="ECO:0000313" key="7">
    <source>
        <dbReference type="EMBL" id="KAI7844558.1"/>
    </source>
</evidence>
<name>A0AAD5DY48_9CHLO</name>
<dbReference type="SMART" id="SM00185">
    <property type="entry name" value="ARM"/>
    <property type="match status" value="11"/>
</dbReference>
<evidence type="ECO:0000256" key="5">
    <source>
        <dbReference type="ARBA" id="ARBA00023242"/>
    </source>
</evidence>
<keyword evidence="3" id="KW-0963">Cytoplasm</keyword>
<evidence type="ECO:0000256" key="4">
    <source>
        <dbReference type="ARBA" id="ARBA00022737"/>
    </source>
</evidence>
<comment type="subcellular location">
    <subcellularLocation>
        <location evidence="2">Cytoplasm</location>
    </subcellularLocation>
    <subcellularLocation>
        <location evidence="1">Nucleus</location>
    </subcellularLocation>
</comment>
<feature type="repeat" description="ARM" evidence="6">
    <location>
        <begin position="86"/>
        <end position="115"/>
    </location>
</feature>
<keyword evidence="4" id="KW-0677">Repeat</keyword>
<dbReference type="InterPro" id="IPR038739">
    <property type="entry name" value="ARMC8/Vid28"/>
</dbReference>
<dbReference type="GO" id="GO:0034657">
    <property type="term" value="C:GID complex"/>
    <property type="evidence" value="ECO:0007669"/>
    <property type="project" value="TreeGrafter"/>
</dbReference>
<dbReference type="SUPFAM" id="SSF48371">
    <property type="entry name" value="ARM repeat"/>
    <property type="match status" value="1"/>
</dbReference>
<keyword evidence="5" id="KW-0539">Nucleus</keyword>
<feature type="repeat" description="ARM" evidence="6">
    <location>
        <begin position="45"/>
        <end position="87"/>
    </location>
</feature>
<evidence type="ECO:0008006" key="9">
    <source>
        <dbReference type="Google" id="ProtNLM"/>
    </source>
</evidence>